<evidence type="ECO:0000313" key="1">
    <source>
        <dbReference type="EMBL" id="GES92088.1"/>
    </source>
</evidence>
<comment type="caution">
    <text evidence="1">The sequence shown here is derived from an EMBL/GenBank/DDBJ whole genome shotgun (WGS) entry which is preliminary data.</text>
</comment>
<name>A0A8H3QTZ1_9GLOM</name>
<gene>
    <name evidence="1" type="ORF">RCL2_001888700</name>
</gene>
<proteinExistence type="predicted"/>
<reference evidence="1" key="1">
    <citation type="submission" date="2019-10" db="EMBL/GenBank/DDBJ databases">
        <title>Conservation and host-specific expression of non-tandemly repeated heterogenous ribosome RNA gene in arbuscular mycorrhizal fungi.</title>
        <authorList>
            <person name="Maeda T."/>
            <person name="Kobayashi Y."/>
            <person name="Nakagawa T."/>
            <person name="Ezawa T."/>
            <person name="Yamaguchi K."/>
            <person name="Bino T."/>
            <person name="Nishimoto Y."/>
            <person name="Shigenobu S."/>
            <person name="Kawaguchi M."/>
        </authorList>
    </citation>
    <scope>NUCLEOTIDE SEQUENCE</scope>
    <source>
        <strain evidence="1">HR1</strain>
    </source>
</reference>
<dbReference type="AlphaFoldDB" id="A0A8H3QTZ1"/>
<sequence length="121" mass="14834">MEKIKAHSSNILHNELNRWIKDSYPYINDIYTTDLNLNICHNYRFIPTWNTYIIEPNLRRFMRLITQIEAFKKFLNLNRNITFEYIDRQDNEESHFTTNNLISKIKRQKVQRLIEELPCIE</sequence>
<organism evidence="1 2">
    <name type="scientific">Rhizophagus clarus</name>
    <dbReference type="NCBI Taxonomy" id="94130"/>
    <lineage>
        <taxon>Eukaryota</taxon>
        <taxon>Fungi</taxon>
        <taxon>Fungi incertae sedis</taxon>
        <taxon>Mucoromycota</taxon>
        <taxon>Glomeromycotina</taxon>
        <taxon>Glomeromycetes</taxon>
        <taxon>Glomerales</taxon>
        <taxon>Glomeraceae</taxon>
        <taxon>Rhizophagus</taxon>
    </lineage>
</organism>
<dbReference type="Proteomes" id="UP000615446">
    <property type="component" value="Unassembled WGS sequence"/>
</dbReference>
<accession>A0A8H3QTZ1</accession>
<protein>
    <submittedName>
        <fullName evidence="1">Uncharacterized protein</fullName>
    </submittedName>
</protein>
<evidence type="ECO:0000313" key="2">
    <source>
        <dbReference type="Proteomes" id="UP000615446"/>
    </source>
</evidence>
<dbReference type="OrthoDB" id="2398983at2759"/>
<dbReference type="EMBL" id="BLAL01000211">
    <property type="protein sequence ID" value="GES92088.1"/>
    <property type="molecule type" value="Genomic_DNA"/>
</dbReference>